<dbReference type="GO" id="GO:0009055">
    <property type="term" value="F:electron transfer activity"/>
    <property type="evidence" value="ECO:0007669"/>
    <property type="project" value="InterPro"/>
</dbReference>
<evidence type="ECO:0000313" key="6">
    <source>
        <dbReference type="Proteomes" id="UP000789375"/>
    </source>
</evidence>
<name>A0A9N9BWG8_FUNMO</name>
<dbReference type="PANTHER" id="PTHR34883">
    <property type="entry name" value="SERINE-RICH PROTEIN, PUTATIVE-RELATED-RELATED"/>
    <property type="match status" value="1"/>
</dbReference>
<feature type="chain" id="PRO_5040385735" evidence="3">
    <location>
        <begin position="20"/>
        <end position="302"/>
    </location>
</feature>
<keyword evidence="2" id="KW-0812">Transmembrane</keyword>
<dbReference type="InterPro" id="IPR008972">
    <property type="entry name" value="Cupredoxin"/>
</dbReference>
<keyword evidence="2" id="KW-1133">Transmembrane helix</keyword>
<evidence type="ECO:0000256" key="3">
    <source>
        <dbReference type="SAM" id="SignalP"/>
    </source>
</evidence>
<dbReference type="InterPro" id="IPR052953">
    <property type="entry name" value="Ser-rich/MCO-related"/>
</dbReference>
<dbReference type="InterPro" id="IPR003245">
    <property type="entry name" value="Phytocyanin_dom"/>
</dbReference>
<gene>
    <name evidence="5" type="ORF">FMOSSE_LOCUS8002</name>
</gene>
<evidence type="ECO:0000256" key="1">
    <source>
        <dbReference type="SAM" id="MobiDB-lite"/>
    </source>
</evidence>
<feature type="transmembrane region" description="Helical" evidence="2">
    <location>
        <begin position="142"/>
        <end position="163"/>
    </location>
</feature>
<feature type="signal peptide" evidence="3">
    <location>
        <begin position="1"/>
        <end position="19"/>
    </location>
</feature>
<dbReference type="PANTHER" id="PTHR34883:SF20">
    <property type="entry name" value="PHYTOCYANIN DOMAIN-CONTAINING PROTEIN"/>
    <property type="match status" value="1"/>
</dbReference>
<keyword evidence="3" id="KW-0732">Signal</keyword>
<feature type="domain" description="Phytocyanin" evidence="4">
    <location>
        <begin position="43"/>
        <end position="113"/>
    </location>
</feature>
<dbReference type="EMBL" id="CAJVPP010001993">
    <property type="protein sequence ID" value="CAG8582161.1"/>
    <property type="molecule type" value="Genomic_DNA"/>
</dbReference>
<feature type="transmembrane region" description="Helical" evidence="2">
    <location>
        <begin position="209"/>
        <end position="231"/>
    </location>
</feature>
<reference evidence="5" key="1">
    <citation type="submission" date="2021-06" db="EMBL/GenBank/DDBJ databases">
        <authorList>
            <person name="Kallberg Y."/>
            <person name="Tangrot J."/>
            <person name="Rosling A."/>
        </authorList>
    </citation>
    <scope>NUCLEOTIDE SEQUENCE</scope>
    <source>
        <strain evidence="5">87-6 pot B 2015</strain>
    </source>
</reference>
<dbReference type="AlphaFoldDB" id="A0A9N9BWG8"/>
<comment type="caution">
    <text evidence="5">The sequence shown here is derived from an EMBL/GenBank/DDBJ whole genome shotgun (WGS) entry which is preliminary data.</text>
</comment>
<proteinExistence type="predicted"/>
<feature type="region of interest" description="Disordered" evidence="1">
    <location>
        <begin position="269"/>
        <end position="302"/>
    </location>
</feature>
<dbReference type="SUPFAM" id="SSF49503">
    <property type="entry name" value="Cupredoxins"/>
    <property type="match status" value="1"/>
</dbReference>
<keyword evidence="2" id="KW-0472">Membrane</keyword>
<feature type="compositionally biased region" description="Basic and acidic residues" evidence="1">
    <location>
        <begin position="269"/>
        <end position="278"/>
    </location>
</feature>
<evidence type="ECO:0000313" key="5">
    <source>
        <dbReference type="EMBL" id="CAG8582161.1"/>
    </source>
</evidence>
<protein>
    <submittedName>
        <fullName evidence="5">2357_t:CDS:1</fullName>
    </submittedName>
</protein>
<evidence type="ECO:0000259" key="4">
    <source>
        <dbReference type="Pfam" id="PF02298"/>
    </source>
</evidence>
<organism evidence="5 6">
    <name type="scientific">Funneliformis mosseae</name>
    <name type="common">Endomycorrhizal fungus</name>
    <name type="synonym">Glomus mosseae</name>
    <dbReference type="NCBI Taxonomy" id="27381"/>
    <lineage>
        <taxon>Eukaryota</taxon>
        <taxon>Fungi</taxon>
        <taxon>Fungi incertae sedis</taxon>
        <taxon>Mucoromycota</taxon>
        <taxon>Glomeromycotina</taxon>
        <taxon>Glomeromycetes</taxon>
        <taxon>Glomerales</taxon>
        <taxon>Glomeraceae</taxon>
        <taxon>Funneliformis</taxon>
    </lineage>
</organism>
<accession>A0A9N9BWG8</accession>
<feature type="transmembrane region" description="Helical" evidence="2">
    <location>
        <begin position="170"/>
        <end position="189"/>
    </location>
</feature>
<dbReference type="Gene3D" id="2.60.40.420">
    <property type="entry name" value="Cupredoxins - blue copper proteins"/>
    <property type="match status" value="1"/>
</dbReference>
<dbReference type="Proteomes" id="UP000789375">
    <property type="component" value="Unassembled WGS sequence"/>
</dbReference>
<evidence type="ECO:0000256" key="2">
    <source>
        <dbReference type="SAM" id="Phobius"/>
    </source>
</evidence>
<sequence>MSTFYVFFYLAIFVTFSNAVQIKILVGNAFGQNVFEPNVVNASIGDIIHFIWTHGSHSVIESDAAASCVRSAKPNAFSSDGEFSAPKVFSTKITQEGKHWFYCGVPGHCKSGMYGTLIVGNDDSGGTNNETTKIINQEGQNVLIFAIAFILFGFIMDLLFLFYDARKVPELYITSLVVLIVPFGLNVVFMTATMIHEIKTSEHNWFKEISTYFLALVIIVIGSDFDAWKLLESRIGNLKGFNAPLSDTSKMFMLWCRLEAIKHIKHNAGEDEKNHSVDTSEESNDYVGASEDNMVQESPSAR</sequence>
<keyword evidence="6" id="KW-1185">Reference proteome</keyword>
<dbReference type="Pfam" id="PF02298">
    <property type="entry name" value="Cu_bind_like"/>
    <property type="match status" value="1"/>
</dbReference>
<feature type="compositionally biased region" description="Polar residues" evidence="1">
    <location>
        <begin position="293"/>
        <end position="302"/>
    </location>
</feature>